<keyword evidence="2" id="KW-1185">Reference proteome</keyword>
<accession>A0A8R7QP13</accession>
<reference evidence="2" key="1">
    <citation type="journal article" date="2013" name="Nature">
        <title>Draft genome of the wheat A-genome progenitor Triticum urartu.</title>
        <authorList>
            <person name="Ling H.Q."/>
            <person name="Zhao S."/>
            <person name="Liu D."/>
            <person name="Wang J."/>
            <person name="Sun H."/>
            <person name="Zhang C."/>
            <person name="Fan H."/>
            <person name="Li D."/>
            <person name="Dong L."/>
            <person name="Tao Y."/>
            <person name="Gao C."/>
            <person name="Wu H."/>
            <person name="Li Y."/>
            <person name="Cui Y."/>
            <person name="Guo X."/>
            <person name="Zheng S."/>
            <person name="Wang B."/>
            <person name="Yu K."/>
            <person name="Liang Q."/>
            <person name="Yang W."/>
            <person name="Lou X."/>
            <person name="Chen J."/>
            <person name="Feng M."/>
            <person name="Jian J."/>
            <person name="Zhang X."/>
            <person name="Luo G."/>
            <person name="Jiang Y."/>
            <person name="Liu J."/>
            <person name="Wang Z."/>
            <person name="Sha Y."/>
            <person name="Zhang B."/>
            <person name="Wu H."/>
            <person name="Tang D."/>
            <person name="Shen Q."/>
            <person name="Xue P."/>
            <person name="Zou S."/>
            <person name="Wang X."/>
            <person name="Liu X."/>
            <person name="Wang F."/>
            <person name="Yang Y."/>
            <person name="An X."/>
            <person name="Dong Z."/>
            <person name="Zhang K."/>
            <person name="Zhang X."/>
            <person name="Luo M.C."/>
            <person name="Dvorak J."/>
            <person name="Tong Y."/>
            <person name="Wang J."/>
            <person name="Yang H."/>
            <person name="Li Z."/>
            <person name="Wang D."/>
            <person name="Zhang A."/>
            <person name="Wang J."/>
        </authorList>
    </citation>
    <scope>NUCLEOTIDE SEQUENCE</scope>
    <source>
        <strain evidence="2">cv. G1812</strain>
    </source>
</reference>
<evidence type="ECO:0000313" key="2">
    <source>
        <dbReference type="Proteomes" id="UP000015106"/>
    </source>
</evidence>
<reference evidence="1" key="3">
    <citation type="submission" date="2022-06" db="UniProtKB">
        <authorList>
            <consortium name="EnsemblPlants"/>
        </authorList>
    </citation>
    <scope>IDENTIFICATION</scope>
</reference>
<dbReference type="AlphaFoldDB" id="A0A8R7QP13"/>
<dbReference type="Proteomes" id="UP000015106">
    <property type="component" value="Chromosome 2"/>
</dbReference>
<organism evidence="1 2">
    <name type="scientific">Triticum urartu</name>
    <name type="common">Red wild einkorn</name>
    <name type="synonym">Crithodium urartu</name>
    <dbReference type="NCBI Taxonomy" id="4572"/>
    <lineage>
        <taxon>Eukaryota</taxon>
        <taxon>Viridiplantae</taxon>
        <taxon>Streptophyta</taxon>
        <taxon>Embryophyta</taxon>
        <taxon>Tracheophyta</taxon>
        <taxon>Spermatophyta</taxon>
        <taxon>Magnoliopsida</taxon>
        <taxon>Liliopsida</taxon>
        <taxon>Poales</taxon>
        <taxon>Poaceae</taxon>
        <taxon>BOP clade</taxon>
        <taxon>Pooideae</taxon>
        <taxon>Triticodae</taxon>
        <taxon>Triticeae</taxon>
        <taxon>Triticinae</taxon>
        <taxon>Triticum</taxon>
    </lineage>
</organism>
<dbReference type="EnsemblPlants" id="TuG1812G0600000434.01.T01">
    <property type="protein sequence ID" value="TuG1812G0600000434.01.T01"/>
    <property type="gene ID" value="TuG1812G0600000434.01"/>
</dbReference>
<proteinExistence type="predicted"/>
<dbReference type="Gramene" id="TuG1812G0600000434.01.T01">
    <property type="protein sequence ID" value="TuG1812G0600000434.01.T01"/>
    <property type="gene ID" value="TuG1812G0600000434.01"/>
</dbReference>
<protein>
    <submittedName>
        <fullName evidence="1">Uncharacterized protein</fullName>
    </submittedName>
</protein>
<name>A0A8R7QP13_TRIUA</name>
<reference evidence="1" key="2">
    <citation type="submission" date="2018-03" db="EMBL/GenBank/DDBJ databases">
        <title>The Triticum urartu genome reveals the dynamic nature of wheat genome evolution.</title>
        <authorList>
            <person name="Ling H."/>
            <person name="Ma B."/>
            <person name="Shi X."/>
            <person name="Liu H."/>
            <person name="Dong L."/>
            <person name="Sun H."/>
            <person name="Cao Y."/>
            <person name="Gao Q."/>
            <person name="Zheng S."/>
            <person name="Li Y."/>
            <person name="Yu Y."/>
            <person name="Du H."/>
            <person name="Qi M."/>
            <person name="Li Y."/>
            <person name="Yu H."/>
            <person name="Cui Y."/>
            <person name="Wang N."/>
            <person name="Chen C."/>
            <person name="Wu H."/>
            <person name="Zhao Y."/>
            <person name="Zhang J."/>
            <person name="Li Y."/>
            <person name="Zhou W."/>
            <person name="Zhang B."/>
            <person name="Hu W."/>
            <person name="Eijk M."/>
            <person name="Tang J."/>
            <person name="Witsenboer H."/>
            <person name="Zhao S."/>
            <person name="Li Z."/>
            <person name="Zhang A."/>
            <person name="Wang D."/>
            <person name="Liang C."/>
        </authorList>
    </citation>
    <scope>NUCLEOTIDE SEQUENCE [LARGE SCALE GENOMIC DNA]</scope>
    <source>
        <strain evidence="1">cv. G1812</strain>
    </source>
</reference>
<evidence type="ECO:0000313" key="1">
    <source>
        <dbReference type="EnsemblPlants" id="TuG1812G0600000434.01.T01"/>
    </source>
</evidence>
<sequence length="209" mass="23151">MVISLLLNVESSKNGLEGMKQVAKMLKLNKRIGLATTEDGSYIYVCPGHKAKYGFWKGESTIDTNQDSLIGFVVRDQKSPILNTSKGEISIAKIQEIGGTHVESQEAICNQRSYHVHPLRAPVDDGLYFRRPPLVLAELGSYCPYPPPGLLGHNFHARHPLLGLSGQGLHPRHPPQSSCTRMSRNLSSASSLSKRSRIHYPSYMLPILH</sequence>